<dbReference type="Proteomes" id="UP000054761">
    <property type="component" value="Unassembled WGS sequence"/>
</dbReference>
<gene>
    <name evidence="1" type="ORF">Lisr_2727</name>
</gene>
<dbReference type="AlphaFoldDB" id="A0A0W0V2R2"/>
<accession>A0A0W0V2R2</accession>
<evidence type="ECO:0000313" key="2">
    <source>
        <dbReference type="Proteomes" id="UP000054761"/>
    </source>
</evidence>
<keyword evidence="2" id="KW-1185">Reference proteome</keyword>
<protein>
    <submittedName>
        <fullName evidence="1">Uncharacterized protein</fullName>
    </submittedName>
</protein>
<evidence type="ECO:0000313" key="1">
    <source>
        <dbReference type="EMBL" id="KTD14118.1"/>
    </source>
</evidence>
<dbReference type="RefSeq" id="WP_156411833.1">
    <property type="nucleotide sequence ID" value="NZ_CAAAJA010000049.1"/>
</dbReference>
<dbReference type="PATRIC" id="fig|454.4.peg.2995"/>
<sequence length="54" mass="6224">MSNFHNILFVSHRLGREDEGLKQALQQTSHKPSLINYSLLVLKPQDFISPIKAY</sequence>
<reference evidence="1 2" key="1">
    <citation type="submission" date="2015-11" db="EMBL/GenBank/DDBJ databases">
        <title>Genomic analysis of 38 Legionella species identifies large and diverse effector repertoires.</title>
        <authorList>
            <person name="Burstein D."/>
            <person name="Amaro F."/>
            <person name="Zusman T."/>
            <person name="Lifshitz Z."/>
            <person name="Cohen O."/>
            <person name="Gilbert J.A."/>
            <person name="Pupko T."/>
            <person name="Shuman H.A."/>
            <person name="Segal G."/>
        </authorList>
    </citation>
    <scope>NUCLEOTIDE SEQUENCE [LARGE SCALE GENOMIC DNA]</scope>
    <source>
        <strain evidence="1 2">Bercovier 4</strain>
    </source>
</reference>
<dbReference type="EMBL" id="LNYH01000150">
    <property type="protein sequence ID" value="KTD14118.1"/>
    <property type="molecule type" value="Genomic_DNA"/>
</dbReference>
<name>A0A0W0V2R2_9GAMM</name>
<proteinExistence type="predicted"/>
<organism evidence="1 2">
    <name type="scientific">Legionella israelensis</name>
    <dbReference type="NCBI Taxonomy" id="454"/>
    <lineage>
        <taxon>Bacteria</taxon>
        <taxon>Pseudomonadati</taxon>
        <taxon>Pseudomonadota</taxon>
        <taxon>Gammaproteobacteria</taxon>
        <taxon>Legionellales</taxon>
        <taxon>Legionellaceae</taxon>
        <taxon>Legionella</taxon>
    </lineage>
</organism>
<comment type="caution">
    <text evidence="1">The sequence shown here is derived from an EMBL/GenBank/DDBJ whole genome shotgun (WGS) entry which is preliminary data.</text>
</comment>